<dbReference type="AlphaFoldDB" id="A0A2P1PPU4"/>
<feature type="transmembrane region" description="Helical" evidence="1">
    <location>
        <begin position="292"/>
        <end position="315"/>
    </location>
</feature>
<dbReference type="KEGG" id="xba:C7S18_06470"/>
<feature type="transmembrane region" description="Helical" evidence="1">
    <location>
        <begin position="264"/>
        <end position="280"/>
    </location>
</feature>
<feature type="transmembrane region" description="Helical" evidence="1">
    <location>
        <begin position="159"/>
        <end position="186"/>
    </location>
</feature>
<feature type="transmembrane region" description="Helical" evidence="1">
    <location>
        <begin position="321"/>
        <end position="342"/>
    </location>
</feature>
<organism evidence="2 3">
    <name type="scientific">Ahniella affigens</name>
    <dbReference type="NCBI Taxonomy" id="2021234"/>
    <lineage>
        <taxon>Bacteria</taxon>
        <taxon>Pseudomonadati</taxon>
        <taxon>Pseudomonadota</taxon>
        <taxon>Gammaproteobacteria</taxon>
        <taxon>Lysobacterales</taxon>
        <taxon>Rhodanobacteraceae</taxon>
        <taxon>Ahniella</taxon>
    </lineage>
</organism>
<evidence type="ECO:0000256" key="1">
    <source>
        <dbReference type="SAM" id="Phobius"/>
    </source>
</evidence>
<feature type="transmembrane region" description="Helical" evidence="1">
    <location>
        <begin position="238"/>
        <end position="258"/>
    </location>
</feature>
<dbReference type="RefSeq" id="WP_106890791.1">
    <property type="nucleotide sequence ID" value="NZ_CP027860.1"/>
</dbReference>
<reference evidence="2 3" key="2">
    <citation type="submission" date="2018-03" db="EMBL/GenBank/DDBJ databases">
        <authorList>
            <person name="Keele B.F."/>
        </authorList>
    </citation>
    <scope>NUCLEOTIDE SEQUENCE [LARGE SCALE GENOMIC DNA]</scope>
    <source>
        <strain evidence="2 3">D13</strain>
    </source>
</reference>
<dbReference type="Pfam" id="PF14264">
    <property type="entry name" value="Glucos_trans_II"/>
    <property type="match status" value="1"/>
</dbReference>
<feature type="transmembrane region" description="Helical" evidence="1">
    <location>
        <begin position="106"/>
        <end position="123"/>
    </location>
</feature>
<evidence type="ECO:0008006" key="4">
    <source>
        <dbReference type="Google" id="ProtNLM"/>
    </source>
</evidence>
<evidence type="ECO:0000313" key="2">
    <source>
        <dbReference type="EMBL" id="AVP96866.1"/>
    </source>
</evidence>
<dbReference type="OrthoDB" id="1317478at2"/>
<dbReference type="EMBL" id="CP027860">
    <property type="protein sequence ID" value="AVP96866.1"/>
    <property type="molecule type" value="Genomic_DNA"/>
</dbReference>
<proteinExistence type="predicted"/>
<feature type="transmembrane region" description="Helical" evidence="1">
    <location>
        <begin position="13"/>
        <end position="35"/>
    </location>
</feature>
<keyword evidence="1" id="KW-0812">Transmembrane</keyword>
<dbReference type="Proteomes" id="UP000241074">
    <property type="component" value="Chromosome"/>
</dbReference>
<reference evidence="2 3" key="1">
    <citation type="submission" date="2018-03" db="EMBL/GenBank/DDBJ databases">
        <title>Ahniella affigens gen. nov., sp. nov., a gammaproteobacterium isolated from sandy soil near a stream.</title>
        <authorList>
            <person name="Ko Y."/>
            <person name="Kim J.-H."/>
        </authorList>
    </citation>
    <scope>NUCLEOTIDE SEQUENCE [LARGE SCALE GENOMIC DNA]</scope>
    <source>
        <strain evidence="2 3">D13</strain>
    </source>
</reference>
<evidence type="ECO:0000313" key="3">
    <source>
        <dbReference type="Proteomes" id="UP000241074"/>
    </source>
</evidence>
<keyword evidence="1" id="KW-1133">Transmembrane helix</keyword>
<feature type="transmembrane region" description="Helical" evidence="1">
    <location>
        <begin position="362"/>
        <end position="381"/>
    </location>
</feature>
<feature type="transmembrane region" description="Helical" evidence="1">
    <location>
        <begin position="198"/>
        <end position="217"/>
    </location>
</feature>
<feature type="transmembrane region" description="Helical" evidence="1">
    <location>
        <begin position="129"/>
        <end position="147"/>
    </location>
</feature>
<accession>A0A2P1PPU4</accession>
<keyword evidence="3" id="KW-1185">Reference proteome</keyword>
<dbReference type="InterPro" id="IPR025686">
    <property type="entry name" value="Glucos_trans_II"/>
</dbReference>
<protein>
    <recommendedName>
        <fullName evidence="4">Glycosyltransferase RgtA/B/C/D-like domain-containing protein</fullName>
    </recommendedName>
</protein>
<gene>
    <name evidence="2" type="ORF">C7S18_06470</name>
</gene>
<feature type="transmembrane region" description="Helical" evidence="1">
    <location>
        <begin position="82"/>
        <end position="99"/>
    </location>
</feature>
<sequence>MDQAAGIQQDPRWYWRVFAGLVGLWFVLILLPIILADRPFNDDVVRQATGFYGWNANGRHLSNLLMRVLALGQSRLVDLSPLPQLMALPILAVGSLYWLQRIRIQSVGMAILVALPIGAQPFYLENLSYQFDAGFMALGCTAALFAASRFRRDAGGIAIAAVALLACFGLYQPAINVFLVAFLLVLVRARLDGEVMHVIVRDLLGAVALAGAIGMLHRTLTAHSVSAWVGEHSQLLPFHDLLSGLIANSSAFIGFAAASFHARTLLLWALFAALGAMPWWQFRRTQPSATSLYAAMFWLILPIAMLLASVGPMLLLRDPVILPRVLLATGMLIAGFLAVGAFAIERSAQTTSSVATALRRTWFAATGLFMLIATTHAYAYGNALQAQKQLEHRIVSSLRDDLWQLQQDAGITAVRLDGSMTQSATTQRIGQSFPFIGRMIWPYLHHSDDFSVAFLSQHLPESLRLVPRTETPGWSTTECPSVVVRRADYRIRIFEHTAIVELIADASWHCSHDGPAS</sequence>
<name>A0A2P1PPU4_9GAMM</name>
<keyword evidence="1" id="KW-0472">Membrane</keyword>